<dbReference type="GO" id="GO:0005737">
    <property type="term" value="C:cytoplasm"/>
    <property type="evidence" value="ECO:0007669"/>
    <property type="project" value="TreeGrafter"/>
</dbReference>
<evidence type="ECO:0000256" key="1">
    <source>
        <dbReference type="ARBA" id="ARBA00022679"/>
    </source>
</evidence>
<dbReference type="PANTHER" id="PTHR42700:SF1">
    <property type="entry name" value="SULFATE ADENYLYLTRANSFERASE"/>
    <property type="match status" value="1"/>
</dbReference>
<keyword evidence="3" id="KW-0418">Kinase</keyword>
<evidence type="ECO:0000313" key="3">
    <source>
        <dbReference type="EMBL" id="KGG52328.1"/>
    </source>
</evidence>
<dbReference type="SUPFAM" id="SSF52540">
    <property type="entry name" value="P-loop containing nucleoside triphosphate hydrolases"/>
    <property type="match status" value="1"/>
</dbReference>
<accession>A0A098VTB8</accession>
<organism evidence="3 4">
    <name type="scientific">Mitosporidium daphniae</name>
    <dbReference type="NCBI Taxonomy" id="1485682"/>
    <lineage>
        <taxon>Eukaryota</taxon>
        <taxon>Fungi</taxon>
        <taxon>Fungi incertae sedis</taxon>
        <taxon>Microsporidia</taxon>
        <taxon>Mitosporidium</taxon>
    </lineage>
</organism>
<dbReference type="AlphaFoldDB" id="A0A098VTB8"/>
<dbReference type="OrthoDB" id="506431at2759"/>
<dbReference type="Proteomes" id="UP000029725">
    <property type="component" value="Unassembled WGS sequence"/>
</dbReference>
<reference evidence="3 4" key="1">
    <citation type="submission" date="2014-04" db="EMBL/GenBank/DDBJ databases">
        <title>A new species of microsporidia sheds light on the evolution of extreme parasitism.</title>
        <authorList>
            <person name="Haag K.L."/>
            <person name="James T.Y."/>
            <person name="Larsson R."/>
            <person name="Schaer T.M."/>
            <person name="Refardt D."/>
            <person name="Pombert J.-F."/>
            <person name="Ebert D."/>
        </authorList>
    </citation>
    <scope>NUCLEOTIDE SEQUENCE [LARGE SCALE GENOMIC DNA]</scope>
    <source>
        <strain evidence="3 4">UGP3</strain>
        <tissue evidence="3">Spores</tissue>
    </source>
</reference>
<keyword evidence="1" id="KW-0808">Transferase</keyword>
<dbReference type="PANTHER" id="PTHR42700">
    <property type="entry name" value="SULFATE ADENYLYLTRANSFERASE"/>
    <property type="match status" value="1"/>
</dbReference>
<dbReference type="VEuPathDB" id="MicrosporidiaDB:DI09_18p340"/>
<protein>
    <submittedName>
        <fullName evidence="3">Adenylyl-sulfate kinase</fullName>
    </submittedName>
</protein>
<dbReference type="GO" id="GO:0010134">
    <property type="term" value="P:sulfate assimilation via adenylyl sulfate reduction"/>
    <property type="evidence" value="ECO:0007669"/>
    <property type="project" value="TreeGrafter"/>
</dbReference>
<gene>
    <name evidence="3" type="ORF">DI09_18p340</name>
</gene>
<dbReference type="GO" id="GO:0004781">
    <property type="term" value="F:sulfate adenylyltransferase (ATP) activity"/>
    <property type="evidence" value="ECO:0007669"/>
    <property type="project" value="TreeGrafter"/>
</dbReference>
<sequence length="180" mass="20671">MYCIWFSGIRRAGKTTAAIALKLCLKEQYNMHAVLVDIDDLKATLNEDLKFSRNDQRENMRRIAHVARIFCSENIISIVTCISPFAEDRRMTREIFKRESIEMIHILLDIPIHVAKERNPKALDEKQEQGIISGDDDEVFLIHAPFERPDNCNLAIRTDQFSIPETMELVLKASGNIGLL</sequence>
<dbReference type="InterPro" id="IPR027417">
    <property type="entry name" value="P-loop_NTPase"/>
</dbReference>
<name>A0A098VTB8_9MICR</name>
<comment type="caution">
    <text evidence="3">The sequence shown here is derived from an EMBL/GenBank/DDBJ whole genome shotgun (WGS) entry which is preliminary data.</text>
</comment>
<dbReference type="HOGENOM" id="CLU_046932_2_1_1"/>
<dbReference type="Gene3D" id="3.40.50.300">
    <property type="entry name" value="P-loop containing nucleotide triphosphate hydrolases"/>
    <property type="match status" value="1"/>
</dbReference>
<keyword evidence="4" id="KW-1185">Reference proteome</keyword>
<dbReference type="EMBL" id="JMKJ01000099">
    <property type="protein sequence ID" value="KGG52328.1"/>
    <property type="molecule type" value="Genomic_DNA"/>
</dbReference>
<evidence type="ECO:0000259" key="2">
    <source>
        <dbReference type="Pfam" id="PF01583"/>
    </source>
</evidence>
<dbReference type="Pfam" id="PF01583">
    <property type="entry name" value="APS_kinase"/>
    <property type="match status" value="1"/>
</dbReference>
<dbReference type="RefSeq" id="XP_013238755.1">
    <property type="nucleotide sequence ID" value="XM_013383301.1"/>
</dbReference>
<feature type="domain" description="APS kinase" evidence="2">
    <location>
        <begin position="3"/>
        <end position="156"/>
    </location>
</feature>
<proteinExistence type="predicted"/>
<dbReference type="InterPro" id="IPR059117">
    <property type="entry name" value="APS_kinase_dom"/>
</dbReference>
<evidence type="ECO:0000313" key="4">
    <source>
        <dbReference type="Proteomes" id="UP000029725"/>
    </source>
</evidence>
<dbReference type="InterPro" id="IPR050512">
    <property type="entry name" value="Sulf_AdTrans/APS_kinase"/>
</dbReference>
<dbReference type="GeneID" id="25258813"/>
<dbReference type="GO" id="GO:0016301">
    <property type="term" value="F:kinase activity"/>
    <property type="evidence" value="ECO:0007669"/>
    <property type="project" value="UniProtKB-KW"/>
</dbReference>
<dbReference type="GO" id="GO:0019379">
    <property type="term" value="P:sulfate assimilation, phosphoadenylyl sulfate reduction by phosphoadenylyl-sulfate reductase (thioredoxin)"/>
    <property type="evidence" value="ECO:0007669"/>
    <property type="project" value="TreeGrafter"/>
</dbReference>